<dbReference type="OMA" id="GITWIDN"/>
<reference evidence="5" key="1">
    <citation type="journal article" date="2014" name="Genome Announc.">
        <title>Draft genome sequence of Colletotrichum sublineola, a destructive pathogen of cultivated sorghum.</title>
        <authorList>
            <person name="Baroncelli R."/>
            <person name="Sanz-Martin J.M."/>
            <person name="Rech G.E."/>
            <person name="Sukno S.A."/>
            <person name="Thon M.R."/>
        </authorList>
    </citation>
    <scope>NUCLEOTIDE SEQUENCE [LARGE SCALE GENOMIC DNA]</scope>
    <source>
        <strain evidence="5">TX430BB</strain>
    </source>
</reference>
<dbReference type="InterPro" id="IPR043198">
    <property type="entry name" value="Cyclin/Ssn8"/>
</dbReference>
<dbReference type="GO" id="GO:0006357">
    <property type="term" value="P:regulation of transcription by RNA polymerase II"/>
    <property type="evidence" value="ECO:0007669"/>
    <property type="project" value="InterPro"/>
</dbReference>
<keyword evidence="5" id="KW-1185">Reference proteome</keyword>
<feature type="compositionally biased region" description="Basic residues" evidence="2">
    <location>
        <begin position="531"/>
        <end position="540"/>
    </location>
</feature>
<name>A0A066X8E3_COLSU</name>
<evidence type="ECO:0000256" key="2">
    <source>
        <dbReference type="SAM" id="MobiDB-lite"/>
    </source>
</evidence>
<dbReference type="InterPro" id="IPR006671">
    <property type="entry name" value="Cyclin_N"/>
</dbReference>
<dbReference type="GO" id="GO:0016538">
    <property type="term" value="F:cyclin-dependent protein serine/threonine kinase regulator activity"/>
    <property type="evidence" value="ECO:0007669"/>
    <property type="project" value="InterPro"/>
</dbReference>
<feature type="region of interest" description="Disordered" evidence="2">
    <location>
        <begin position="135"/>
        <end position="165"/>
    </location>
</feature>
<dbReference type="PANTHER" id="PTHR10026">
    <property type="entry name" value="CYCLIN"/>
    <property type="match status" value="1"/>
</dbReference>
<dbReference type="eggNOG" id="KOG0834">
    <property type="taxonomic scope" value="Eukaryota"/>
</dbReference>
<feature type="compositionally biased region" description="Basic residues" evidence="2">
    <location>
        <begin position="551"/>
        <end position="564"/>
    </location>
</feature>
<feature type="region of interest" description="Disordered" evidence="2">
    <location>
        <begin position="523"/>
        <end position="564"/>
    </location>
</feature>
<accession>A0A066X8E3</accession>
<evidence type="ECO:0000313" key="5">
    <source>
        <dbReference type="Proteomes" id="UP000027238"/>
    </source>
</evidence>
<dbReference type="SUPFAM" id="SSF47954">
    <property type="entry name" value="Cyclin-like"/>
    <property type="match status" value="2"/>
</dbReference>
<sequence length="564" mass="63868">MVNHRREQGTEVLDVRGGGHPKLVRVCTGKTVRSSRLGSGSVGDPPWMVTVGPCALTGVDWQASDAALAPFTRPTATLTEIYLGVLKHWGRKVSEAKRRQIEHLAPNHIFDLPLDGDNFFFEDSCCQIERDGDITMAPSGPKAQQNAGAPNPIPTPVPEAAASKGPHPGHIQVACQYTSEQRLRRMLRDNKSDPAREDNYRLQGVQLIDNIRTMLHVPVKTFDTACVYYHWFRLSFRDAEYNYQDAAVAALFLACKVEDTIKKSKELLCAAYNIKNPDHTTTQDDKMFEQPSKIIIGLERLVLETVGFDFRCRYPQSALLKATKKIMGPDSKNIFSTAMDMSVDLYKTFAPIKQTSYAMALGLLELTARIIGEGVDKMDRINYADFHTTRQNVVETMLDLLDLYTQHGKSTKLGNKFDLNKFIEVKIVINNEVDNSPNLVRYAHWCNNCDGGEDENLSNGVSVLKNISFFGSNSAKRNGRNQDGTMRFVFDPEQARQERKEVEAYYRDEYEEYEVEVEVPIEPERPNHNNHNNHHNHRDKRHDGGGWGGPNHHRRNRGKGRGYY</sequence>
<dbReference type="InterPro" id="IPR036915">
    <property type="entry name" value="Cyclin-like_sf"/>
</dbReference>
<dbReference type="CDD" id="cd20546">
    <property type="entry name" value="CYCLIN_SpCG1C_ScCTK2-like_rpt2"/>
    <property type="match status" value="1"/>
</dbReference>
<evidence type="ECO:0000313" key="4">
    <source>
        <dbReference type="EMBL" id="KDN65433.1"/>
    </source>
</evidence>
<evidence type="ECO:0000259" key="3">
    <source>
        <dbReference type="Pfam" id="PF00134"/>
    </source>
</evidence>
<dbReference type="STRING" id="1173701.A0A066X8E3"/>
<evidence type="ECO:0000256" key="1">
    <source>
        <dbReference type="ARBA" id="ARBA00014912"/>
    </source>
</evidence>
<feature type="domain" description="Cyclin N-terminal" evidence="3">
    <location>
        <begin position="182"/>
        <end position="310"/>
    </location>
</feature>
<organism evidence="4 5">
    <name type="scientific">Colletotrichum sublineola</name>
    <name type="common">Sorghum anthracnose fungus</name>
    <dbReference type="NCBI Taxonomy" id="1173701"/>
    <lineage>
        <taxon>Eukaryota</taxon>
        <taxon>Fungi</taxon>
        <taxon>Dikarya</taxon>
        <taxon>Ascomycota</taxon>
        <taxon>Pezizomycotina</taxon>
        <taxon>Sordariomycetes</taxon>
        <taxon>Hypocreomycetidae</taxon>
        <taxon>Glomerellales</taxon>
        <taxon>Glomerellaceae</taxon>
        <taxon>Colletotrichum</taxon>
        <taxon>Colletotrichum graminicola species complex</taxon>
    </lineage>
</organism>
<dbReference type="OrthoDB" id="4951845at2759"/>
<dbReference type="HOGENOM" id="CLU_028196_0_0_1"/>
<proteinExistence type="predicted"/>
<comment type="caution">
    <text evidence="4">The sequence shown here is derived from an EMBL/GenBank/DDBJ whole genome shotgun (WGS) entry which is preliminary data.</text>
</comment>
<dbReference type="EMBL" id="JMSE01001030">
    <property type="protein sequence ID" value="KDN65433.1"/>
    <property type="molecule type" value="Genomic_DNA"/>
</dbReference>
<dbReference type="Pfam" id="PF00134">
    <property type="entry name" value="Cyclin_N"/>
    <property type="match status" value="1"/>
</dbReference>
<gene>
    <name evidence="4" type="ORF">CSUB01_03932</name>
</gene>
<dbReference type="Proteomes" id="UP000027238">
    <property type="component" value="Unassembled WGS sequence"/>
</dbReference>
<dbReference type="AlphaFoldDB" id="A0A066X8E3"/>
<protein>
    <recommendedName>
        <fullName evidence="1">RNA polymerase II holoenzyme cyclin-like subunit</fullName>
    </recommendedName>
</protein>
<dbReference type="Gene3D" id="1.10.472.10">
    <property type="entry name" value="Cyclin-like"/>
    <property type="match status" value="1"/>
</dbReference>